<dbReference type="InterPro" id="IPR036397">
    <property type="entry name" value="RNaseH_sf"/>
</dbReference>
<name>A0A1I7WXZ2_HETBA</name>
<reference evidence="2" key="1">
    <citation type="submission" date="2016-11" db="UniProtKB">
        <authorList>
            <consortium name="WormBaseParasite"/>
        </authorList>
    </citation>
    <scope>IDENTIFICATION</scope>
</reference>
<proteinExistence type="predicted"/>
<sequence>MNFLKYLSQMLLEPRLKFHSTLSTLNCYLVPNQELGSVENNSRSGKPRSVKISRVRKMVKKRILRDNKRSMRKMASDINIKTAKHRPTEPFLNQNNRERLQRGHRRHEKATVKIRSNFPSSVIDRAGITVSDFWGKDIRPSNSPDLNAMDFAIWSILENKLSRTSYNNLDSLNVVLWKIIYYIYS</sequence>
<evidence type="ECO:0000313" key="2">
    <source>
        <dbReference type="WBParaSite" id="Hba_10031"/>
    </source>
</evidence>
<dbReference type="Gene3D" id="3.30.420.10">
    <property type="entry name" value="Ribonuclease H-like superfamily/Ribonuclease H"/>
    <property type="match status" value="1"/>
</dbReference>
<dbReference type="WBParaSite" id="Hba_10031">
    <property type="protein sequence ID" value="Hba_10031"/>
    <property type="gene ID" value="Hba_10031"/>
</dbReference>
<accession>A0A1I7WXZ2</accession>
<organism evidence="1 2">
    <name type="scientific">Heterorhabditis bacteriophora</name>
    <name type="common">Entomopathogenic nematode worm</name>
    <dbReference type="NCBI Taxonomy" id="37862"/>
    <lineage>
        <taxon>Eukaryota</taxon>
        <taxon>Metazoa</taxon>
        <taxon>Ecdysozoa</taxon>
        <taxon>Nematoda</taxon>
        <taxon>Chromadorea</taxon>
        <taxon>Rhabditida</taxon>
        <taxon>Rhabditina</taxon>
        <taxon>Rhabditomorpha</taxon>
        <taxon>Strongyloidea</taxon>
        <taxon>Heterorhabditidae</taxon>
        <taxon>Heterorhabditis</taxon>
    </lineage>
</organism>
<dbReference type="AlphaFoldDB" id="A0A1I7WXZ2"/>
<protein>
    <submittedName>
        <fullName evidence="2">Uncharacterized protein</fullName>
    </submittedName>
</protein>
<evidence type="ECO:0000313" key="1">
    <source>
        <dbReference type="Proteomes" id="UP000095283"/>
    </source>
</evidence>
<keyword evidence="1" id="KW-1185">Reference proteome</keyword>
<dbReference type="Proteomes" id="UP000095283">
    <property type="component" value="Unplaced"/>
</dbReference>
<dbReference type="GO" id="GO:0003676">
    <property type="term" value="F:nucleic acid binding"/>
    <property type="evidence" value="ECO:0007669"/>
    <property type="project" value="InterPro"/>
</dbReference>